<dbReference type="GO" id="GO:0004519">
    <property type="term" value="F:endonuclease activity"/>
    <property type="evidence" value="ECO:0007669"/>
    <property type="project" value="UniProtKB-KW"/>
</dbReference>
<feature type="domain" description="Reverse transcriptase RNase H-like" evidence="7">
    <location>
        <begin position="2"/>
        <end position="72"/>
    </location>
</feature>
<dbReference type="AlphaFoldDB" id="A0ABD2YBW7"/>
<dbReference type="InterPro" id="IPR041373">
    <property type="entry name" value="RT_RNaseH"/>
</dbReference>
<dbReference type="InterPro" id="IPR043502">
    <property type="entry name" value="DNA/RNA_pol_sf"/>
</dbReference>
<keyword evidence="1" id="KW-0808">Transferase</keyword>
<evidence type="ECO:0000259" key="7">
    <source>
        <dbReference type="Pfam" id="PF17917"/>
    </source>
</evidence>
<evidence type="ECO:0000256" key="3">
    <source>
        <dbReference type="ARBA" id="ARBA00022722"/>
    </source>
</evidence>
<accession>A0ABD2YBW7</accession>
<evidence type="ECO:0000313" key="9">
    <source>
        <dbReference type="Proteomes" id="UP001630127"/>
    </source>
</evidence>
<evidence type="ECO:0000256" key="6">
    <source>
        <dbReference type="ARBA" id="ARBA00022918"/>
    </source>
</evidence>
<protein>
    <recommendedName>
        <fullName evidence="7">Reverse transcriptase RNase H-like domain-containing protein</fullName>
    </recommendedName>
</protein>
<evidence type="ECO:0000256" key="2">
    <source>
        <dbReference type="ARBA" id="ARBA00022695"/>
    </source>
</evidence>
<organism evidence="8 9">
    <name type="scientific">Cinchona calisaya</name>
    <dbReference type="NCBI Taxonomy" id="153742"/>
    <lineage>
        <taxon>Eukaryota</taxon>
        <taxon>Viridiplantae</taxon>
        <taxon>Streptophyta</taxon>
        <taxon>Embryophyta</taxon>
        <taxon>Tracheophyta</taxon>
        <taxon>Spermatophyta</taxon>
        <taxon>Magnoliopsida</taxon>
        <taxon>eudicotyledons</taxon>
        <taxon>Gunneridae</taxon>
        <taxon>Pentapetalae</taxon>
        <taxon>asterids</taxon>
        <taxon>lamiids</taxon>
        <taxon>Gentianales</taxon>
        <taxon>Rubiaceae</taxon>
        <taxon>Cinchonoideae</taxon>
        <taxon>Cinchoneae</taxon>
        <taxon>Cinchona</taxon>
    </lineage>
</organism>
<dbReference type="GO" id="GO:0016787">
    <property type="term" value="F:hydrolase activity"/>
    <property type="evidence" value="ECO:0007669"/>
    <property type="project" value="UniProtKB-KW"/>
</dbReference>
<dbReference type="Pfam" id="PF17917">
    <property type="entry name" value="RT_RNaseH"/>
    <property type="match status" value="1"/>
</dbReference>
<keyword evidence="4" id="KW-0255">Endonuclease</keyword>
<dbReference type="SUPFAM" id="SSF56672">
    <property type="entry name" value="DNA/RNA polymerases"/>
    <property type="match status" value="1"/>
</dbReference>
<proteinExistence type="predicted"/>
<gene>
    <name evidence="8" type="ORF">ACH5RR_037507</name>
</gene>
<keyword evidence="6" id="KW-0695">RNA-directed DNA polymerase</keyword>
<evidence type="ECO:0000256" key="1">
    <source>
        <dbReference type="ARBA" id="ARBA00022679"/>
    </source>
</evidence>
<evidence type="ECO:0000313" key="8">
    <source>
        <dbReference type="EMBL" id="KAL3503058.1"/>
    </source>
</evidence>
<keyword evidence="9" id="KW-1185">Reference proteome</keyword>
<sequence length="104" mass="12395">MYYISKVLGDLETWYFIIERLALTLVTVARKLRSYFLSHCTVVLTNHQIKFVLMKLEVSWRLVKWFIKLSEYDVCFQSRTVINAQTLADFIIEGIEEENPKEKE</sequence>
<keyword evidence="3" id="KW-0540">Nuclease</keyword>
<keyword evidence="2" id="KW-0548">Nucleotidyltransferase</keyword>
<keyword evidence="5" id="KW-0378">Hydrolase</keyword>
<name>A0ABD2YBW7_9GENT</name>
<reference evidence="8 9" key="1">
    <citation type="submission" date="2024-11" db="EMBL/GenBank/DDBJ databases">
        <title>A near-complete genome assembly of Cinchona calisaya.</title>
        <authorList>
            <person name="Lian D.C."/>
            <person name="Zhao X.W."/>
            <person name="Wei L."/>
        </authorList>
    </citation>
    <scope>NUCLEOTIDE SEQUENCE [LARGE SCALE GENOMIC DNA]</scope>
    <source>
        <tissue evidence="8">Nenye</tissue>
    </source>
</reference>
<dbReference type="EMBL" id="JBJUIK010000015">
    <property type="protein sequence ID" value="KAL3503058.1"/>
    <property type="molecule type" value="Genomic_DNA"/>
</dbReference>
<dbReference type="Proteomes" id="UP001630127">
    <property type="component" value="Unassembled WGS sequence"/>
</dbReference>
<dbReference type="PANTHER" id="PTHR48475:SF2">
    <property type="entry name" value="RIBONUCLEASE H"/>
    <property type="match status" value="1"/>
</dbReference>
<evidence type="ECO:0000256" key="4">
    <source>
        <dbReference type="ARBA" id="ARBA00022759"/>
    </source>
</evidence>
<dbReference type="PANTHER" id="PTHR48475">
    <property type="entry name" value="RIBONUCLEASE H"/>
    <property type="match status" value="1"/>
</dbReference>
<comment type="caution">
    <text evidence="8">The sequence shown here is derived from an EMBL/GenBank/DDBJ whole genome shotgun (WGS) entry which is preliminary data.</text>
</comment>
<dbReference type="GO" id="GO:0003964">
    <property type="term" value="F:RNA-directed DNA polymerase activity"/>
    <property type="evidence" value="ECO:0007669"/>
    <property type="project" value="UniProtKB-KW"/>
</dbReference>
<evidence type="ECO:0000256" key="5">
    <source>
        <dbReference type="ARBA" id="ARBA00022801"/>
    </source>
</evidence>